<name>A0AAD8K1T0_TARER</name>
<protein>
    <submittedName>
        <fullName evidence="1">Uncharacterized protein</fullName>
    </submittedName>
</protein>
<dbReference type="EMBL" id="JAUHHV010000008">
    <property type="protein sequence ID" value="KAK1414819.1"/>
    <property type="molecule type" value="Genomic_DNA"/>
</dbReference>
<reference evidence="1" key="1">
    <citation type="journal article" date="2023" name="bioRxiv">
        <title>Improved chromosome-level genome assembly for marigold (Tagetes erecta).</title>
        <authorList>
            <person name="Jiang F."/>
            <person name="Yuan L."/>
            <person name="Wang S."/>
            <person name="Wang H."/>
            <person name="Xu D."/>
            <person name="Wang A."/>
            <person name="Fan W."/>
        </authorList>
    </citation>
    <scope>NUCLEOTIDE SEQUENCE</scope>
    <source>
        <strain evidence="1">WSJ</strain>
        <tissue evidence="1">Leaf</tissue>
    </source>
</reference>
<accession>A0AAD8K1T0</accession>
<gene>
    <name evidence="1" type="ORF">QVD17_30578</name>
</gene>
<dbReference type="AlphaFoldDB" id="A0AAD8K1T0"/>
<evidence type="ECO:0000313" key="1">
    <source>
        <dbReference type="EMBL" id="KAK1414819.1"/>
    </source>
</evidence>
<organism evidence="1 2">
    <name type="scientific">Tagetes erecta</name>
    <name type="common">African marigold</name>
    <dbReference type="NCBI Taxonomy" id="13708"/>
    <lineage>
        <taxon>Eukaryota</taxon>
        <taxon>Viridiplantae</taxon>
        <taxon>Streptophyta</taxon>
        <taxon>Embryophyta</taxon>
        <taxon>Tracheophyta</taxon>
        <taxon>Spermatophyta</taxon>
        <taxon>Magnoliopsida</taxon>
        <taxon>eudicotyledons</taxon>
        <taxon>Gunneridae</taxon>
        <taxon>Pentapetalae</taxon>
        <taxon>asterids</taxon>
        <taxon>campanulids</taxon>
        <taxon>Asterales</taxon>
        <taxon>Asteraceae</taxon>
        <taxon>Asteroideae</taxon>
        <taxon>Heliantheae alliance</taxon>
        <taxon>Tageteae</taxon>
        <taxon>Tagetes</taxon>
    </lineage>
</organism>
<sequence length="108" mass="12232">MYTFILAVGQITFSLTLDHAYWPGGRGTTFWATKLSICYNNVYRIAWNCIALAVISIFIDYCNSRLAATIMHSTLENKEAGVEDEMNDLSFQEIKDGWKNALPENEQG</sequence>
<comment type="caution">
    <text evidence="1">The sequence shown here is derived from an EMBL/GenBank/DDBJ whole genome shotgun (WGS) entry which is preliminary data.</text>
</comment>
<dbReference type="Proteomes" id="UP001229421">
    <property type="component" value="Unassembled WGS sequence"/>
</dbReference>
<evidence type="ECO:0000313" key="2">
    <source>
        <dbReference type="Proteomes" id="UP001229421"/>
    </source>
</evidence>
<proteinExistence type="predicted"/>
<keyword evidence="2" id="KW-1185">Reference proteome</keyword>